<organism evidence="2">
    <name type="scientific">Enterobacter agglomerans</name>
    <name type="common">Erwinia herbicola</name>
    <name type="synonym">Pantoea agglomerans</name>
    <dbReference type="NCBI Taxonomy" id="549"/>
    <lineage>
        <taxon>Bacteria</taxon>
        <taxon>Pseudomonadati</taxon>
        <taxon>Pseudomonadota</taxon>
        <taxon>Gammaproteobacteria</taxon>
        <taxon>Enterobacterales</taxon>
        <taxon>Erwiniaceae</taxon>
        <taxon>Pantoea</taxon>
        <taxon>Pantoea agglomerans group</taxon>
    </lineage>
</organism>
<dbReference type="SUPFAM" id="SSF55874">
    <property type="entry name" value="ATPase domain of HSP90 chaperone/DNA topoisomerase II/histidine kinase"/>
    <property type="match status" value="1"/>
</dbReference>
<gene>
    <name evidence="2" type="primary">htpG_2</name>
    <name evidence="2" type="ORF">PALFYP105_02574</name>
</gene>
<reference evidence="2" key="1">
    <citation type="submission" date="2019-11" db="EMBL/GenBank/DDBJ databases">
        <authorList>
            <person name="Feng L."/>
        </authorList>
    </citation>
    <scope>NUCLEOTIDE SEQUENCE</scope>
    <source>
        <strain evidence="2">PagglomeransLFYP105</strain>
    </source>
</reference>
<dbReference type="Gene3D" id="3.30.565.10">
    <property type="entry name" value="Histidine kinase-like ATPase, C-terminal domain"/>
    <property type="match status" value="1"/>
</dbReference>
<dbReference type="InterPro" id="IPR056471">
    <property type="entry name" value="HD-CE"/>
</dbReference>
<feature type="domain" description="HD-CE" evidence="1">
    <location>
        <begin position="42"/>
        <end position="304"/>
    </location>
</feature>
<protein>
    <submittedName>
        <fullName evidence="2">Chaperone protein HtpG</fullName>
    </submittedName>
</protein>
<accession>A0A6N2ZRX5</accession>
<evidence type="ECO:0000313" key="2">
    <source>
        <dbReference type="EMBL" id="VYT82141.1"/>
    </source>
</evidence>
<sequence>MRIEQRLKQLAEVNPNYSLLWAQWEFDKKLLSRALNTVSRDFPHYSLHDASHSSTIITQIEKVISPNIYKLTATDCWLLLESCYWHDAGMVITNEEKKELLRDPLFHFYLEELSHKESELSKHAKEILQSKNENDIVKALSISNSLTFVLADYFRKLHADRSGNFVNEPSKINVSSPRTSLIPQRLFNFVAQIVQCHGRNPDAILELAKYNDGMDAEDYAHPRYIAALLRIGDLLDIDDGRFCPTLLANIGNVPVSSKNHQEKHASIKHLLINSEVIEIKAECEQYGAYHAQQGWFNYIQNEFDYQKRVWNEIVPDSDFRALPTIGILECRIKDYIAIDGKVPKITLNPKRVYEYITGSQIYSEKYPFVRELLQNSIDATYYKVWDELISNSSLLHDDVKDREIFKKELEKYKIELLIEEYEVEEGVKFNSFIIKDFALGMDINDIRKILVVGSDSVELIKKLNRTMPDWAKPSGYFGIGLQTVFKLCDEVVIKTRKKENPCYEIKVINNADNEFFDISIKELDDRRFEGTEIKSIFKSKDGYFINYRGRRIDNHDDPLLLEQKNDFYQNVMQMLTSDFKKSHISLIINGTKLERRVDVENKNGDVFMSDYSLGADFSIKINLEDYIFANLIFKYKGVEFDTSFNVKCLVGELDIFKNSAGYWLTIDRKKGRTDRHKEIEDIINHILKTHSSNLRENTKDDKLSDFYLYSVTGQSINYEWKQYEINGVKLEQYINGENDLFVYAHKYGFLYNTKFNDIDLNVMHILSGIFKREPLSLAVEEYYGDLPFEESERYDEDDGVGFIFKFKNDGLKTFTCPSSLLKKEIQLNITESPTRKLIPCYNEYYSDISVCERDIPLNISVGSSFNRWVDKFIFTPMASSPPNEIDLEQQLSILLNYYMSLHILSCTEASFKAKYKECWLELGLIN</sequence>
<dbReference type="AlphaFoldDB" id="A0A6N2ZRX5"/>
<name>A0A6N2ZRX5_ENTAG</name>
<proteinExistence type="predicted"/>
<dbReference type="InterPro" id="IPR036890">
    <property type="entry name" value="HATPase_C_sf"/>
</dbReference>
<dbReference type="Pfam" id="PF24391">
    <property type="entry name" value="HD-CE"/>
    <property type="match status" value="1"/>
</dbReference>
<dbReference type="EMBL" id="CACRUS010000003">
    <property type="protein sequence ID" value="VYT82141.1"/>
    <property type="molecule type" value="Genomic_DNA"/>
</dbReference>
<evidence type="ECO:0000259" key="1">
    <source>
        <dbReference type="Pfam" id="PF24391"/>
    </source>
</evidence>